<reference evidence="2 3" key="1">
    <citation type="submission" date="2019-03" db="EMBL/GenBank/DDBJ databases">
        <title>Genomics of glacier-inhabiting Cryobacterium strains.</title>
        <authorList>
            <person name="Liu Q."/>
            <person name="Xin Y.-H."/>
        </authorList>
    </citation>
    <scope>NUCLEOTIDE SEQUENCE [LARGE SCALE GENOMIC DNA]</scope>
    <source>
        <strain evidence="2 3">Hh34</strain>
    </source>
</reference>
<comment type="caution">
    <text evidence="2">The sequence shown here is derived from an EMBL/GenBank/DDBJ whole genome shotgun (WGS) entry which is preliminary data.</text>
</comment>
<accession>A0A4R8VXJ5</accession>
<sequence length="362" mass="36977">MPVQLGPSLSPWIANSAISARSTSTVSRSPRFASTVTPERALPARTLPILASAVLVICAVATPLSASAATAVTVSTVAQLTSALASATPGTVITLADGKYLGKFTGAQSGTAGAPITVTGSRRAVLTTGSATQSGYALHLTAPYWNLSGFSVTQAAKGIVLDNSDFSVIDGVNVGSIGQEAVHVRTSSSNVTIRNSLIHDTGLKTPAYGEGIYVGSAKSNWGSVMGSSTTPDRSDNVIVERNTITNTTAEGIDIKEGTTGGRIIQNSFHRAGWSGENSADSWVDIKGNGYTISGNTGDSTLLDAFQVHSVLTGWGGQNAFSWNTVTGGVPGYEVNIVSKTAGNTVKCDSSTATKGLTNIACS</sequence>
<evidence type="ECO:0000313" key="3">
    <source>
        <dbReference type="Proteomes" id="UP000297963"/>
    </source>
</evidence>
<dbReference type="InterPro" id="IPR012334">
    <property type="entry name" value="Pectin_lyas_fold"/>
</dbReference>
<dbReference type="SUPFAM" id="SSF51126">
    <property type="entry name" value="Pectin lyase-like"/>
    <property type="match status" value="1"/>
</dbReference>
<evidence type="ECO:0000259" key="1">
    <source>
        <dbReference type="Pfam" id="PF13229"/>
    </source>
</evidence>
<proteinExistence type="predicted"/>
<dbReference type="InterPro" id="IPR011050">
    <property type="entry name" value="Pectin_lyase_fold/virulence"/>
</dbReference>
<evidence type="ECO:0000313" key="2">
    <source>
        <dbReference type="EMBL" id="TFB88912.1"/>
    </source>
</evidence>
<protein>
    <recommendedName>
        <fullName evidence="1">Right handed beta helix domain-containing protein</fullName>
    </recommendedName>
</protein>
<dbReference type="Pfam" id="PF13229">
    <property type="entry name" value="Beta_helix"/>
    <property type="match status" value="1"/>
</dbReference>
<dbReference type="Proteomes" id="UP000297963">
    <property type="component" value="Unassembled WGS sequence"/>
</dbReference>
<dbReference type="InterPro" id="IPR039448">
    <property type="entry name" value="Beta_helix"/>
</dbReference>
<dbReference type="InterPro" id="IPR006626">
    <property type="entry name" value="PbH1"/>
</dbReference>
<gene>
    <name evidence="2" type="ORF">E3O11_01565</name>
</gene>
<organism evidence="2 3">
    <name type="scientific">Cryobacterium levicorallinum</name>
    <dbReference type="NCBI Taxonomy" id="995038"/>
    <lineage>
        <taxon>Bacteria</taxon>
        <taxon>Bacillati</taxon>
        <taxon>Actinomycetota</taxon>
        <taxon>Actinomycetes</taxon>
        <taxon>Micrococcales</taxon>
        <taxon>Microbacteriaceae</taxon>
        <taxon>Cryobacterium</taxon>
    </lineage>
</organism>
<dbReference type="EMBL" id="SOFE01000002">
    <property type="protein sequence ID" value="TFB88912.1"/>
    <property type="molecule type" value="Genomic_DNA"/>
</dbReference>
<dbReference type="SMART" id="SM00710">
    <property type="entry name" value="PbH1"/>
    <property type="match status" value="4"/>
</dbReference>
<feature type="domain" description="Right handed beta helix" evidence="1">
    <location>
        <begin position="145"/>
        <end position="274"/>
    </location>
</feature>
<name>A0A4R8VXJ5_9MICO</name>
<dbReference type="AlphaFoldDB" id="A0A4R8VXJ5"/>
<dbReference type="Gene3D" id="2.160.20.10">
    <property type="entry name" value="Single-stranded right-handed beta-helix, Pectin lyase-like"/>
    <property type="match status" value="1"/>
</dbReference>